<keyword evidence="3" id="KW-0862">Zinc</keyword>
<dbReference type="EMBL" id="CP061510">
    <property type="protein sequence ID" value="QSB45361.1"/>
    <property type="molecule type" value="Genomic_DNA"/>
</dbReference>
<reference evidence="6 7" key="1">
    <citation type="submission" date="2020-09" db="EMBL/GenBank/DDBJ databases">
        <title>Complete genome sequence of altererythrobacter flavus SS-21NJ, isolated from Dongying oil sludge in Shandong province.</title>
        <authorList>
            <person name="Sun S."/>
            <person name="Zhang Z."/>
        </authorList>
    </citation>
    <scope>NUCLEOTIDE SEQUENCE [LARGE SCALE GENOMIC DNA]</scope>
    <source>
        <strain evidence="6 7">SS-21NJ</strain>
    </source>
</reference>
<dbReference type="PROSITE" id="PS51891">
    <property type="entry name" value="CENP_V_GFA"/>
    <property type="match status" value="1"/>
</dbReference>
<keyword evidence="4" id="KW-0456">Lyase</keyword>
<name>A0ABX7KE16_9SPHN</name>
<protein>
    <submittedName>
        <fullName evidence="6">GFA family protein</fullName>
    </submittedName>
</protein>
<keyword evidence="7" id="KW-1185">Reference proteome</keyword>
<evidence type="ECO:0000259" key="5">
    <source>
        <dbReference type="PROSITE" id="PS51891"/>
    </source>
</evidence>
<evidence type="ECO:0000256" key="2">
    <source>
        <dbReference type="ARBA" id="ARBA00022723"/>
    </source>
</evidence>
<comment type="similarity">
    <text evidence="1">Belongs to the Gfa family.</text>
</comment>
<dbReference type="Gene3D" id="3.90.1590.10">
    <property type="entry name" value="glutathione-dependent formaldehyde- activating enzyme (gfa)"/>
    <property type="match status" value="1"/>
</dbReference>
<evidence type="ECO:0000313" key="7">
    <source>
        <dbReference type="Proteomes" id="UP000663637"/>
    </source>
</evidence>
<evidence type="ECO:0000256" key="3">
    <source>
        <dbReference type="ARBA" id="ARBA00022833"/>
    </source>
</evidence>
<dbReference type="PANTHER" id="PTHR33337:SF40">
    <property type="entry name" value="CENP-V_GFA DOMAIN-CONTAINING PROTEIN-RELATED"/>
    <property type="match status" value="1"/>
</dbReference>
<evidence type="ECO:0000256" key="1">
    <source>
        <dbReference type="ARBA" id="ARBA00005495"/>
    </source>
</evidence>
<feature type="domain" description="CENP-V/GFA" evidence="5">
    <location>
        <begin position="7"/>
        <end position="118"/>
    </location>
</feature>
<dbReference type="InterPro" id="IPR011057">
    <property type="entry name" value="Mss4-like_sf"/>
</dbReference>
<dbReference type="RefSeq" id="WP_102154995.1">
    <property type="nucleotide sequence ID" value="NZ_CP061510.1"/>
</dbReference>
<evidence type="ECO:0000313" key="6">
    <source>
        <dbReference type="EMBL" id="QSB45361.1"/>
    </source>
</evidence>
<dbReference type="Proteomes" id="UP000663637">
    <property type="component" value="Chromosome"/>
</dbReference>
<sequence>MSESEIIEGGCNCRHVQYKLHGAPLAVAACHCRNCQRQSGSAYSVNLVVAADSVAIKGELACYEDPDSESGKPVLREFCPNCGSPIRSIPTASPAMVAIKAGTLDNPGAFPPAIHIWTCQMLDWVDVPEGVPQFPKGPQRA</sequence>
<gene>
    <name evidence="6" type="ORF">IDJ81_04350</name>
</gene>
<evidence type="ECO:0000256" key="4">
    <source>
        <dbReference type="ARBA" id="ARBA00023239"/>
    </source>
</evidence>
<proteinExistence type="inferred from homology"/>
<dbReference type="Pfam" id="PF04828">
    <property type="entry name" value="GFA"/>
    <property type="match status" value="1"/>
</dbReference>
<dbReference type="SUPFAM" id="SSF51316">
    <property type="entry name" value="Mss4-like"/>
    <property type="match status" value="1"/>
</dbReference>
<organism evidence="6 7">
    <name type="scientific">Tsuneonella flava</name>
    <dbReference type="NCBI Taxonomy" id="2055955"/>
    <lineage>
        <taxon>Bacteria</taxon>
        <taxon>Pseudomonadati</taxon>
        <taxon>Pseudomonadota</taxon>
        <taxon>Alphaproteobacteria</taxon>
        <taxon>Sphingomonadales</taxon>
        <taxon>Erythrobacteraceae</taxon>
        <taxon>Tsuneonella</taxon>
    </lineage>
</organism>
<dbReference type="PANTHER" id="PTHR33337">
    <property type="entry name" value="GFA DOMAIN-CONTAINING PROTEIN"/>
    <property type="match status" value="1"/>
</dbReference>
<accession>A0ABX7KE16</accession>
<dbReference type="InterPro" id="IPR006913">
    <property type="entry name" value="CENP-V/GFA"/>
</dbReference>
<keyword evidence="2" id="KW-0479">Metal-binding</keyword>